<organism evidence="2 3">
    <name type="scientific">Pseudonocardia sulfidoxydans NBRC 16205</name>
    <dbReference type="NCBI Taxonomy" id="1223511"/>
    <lineage>
        <taxon>Bacteria</taxon>
        <taxon>Bacillati</taxon>
        <taxon>Actinomycetota</taxon>
        <taxon>Actinomycetes</taxon>
        <taxon>Pseudonocardiales</taxon>
        <taxon>Pseudonocardiaceae</taxon>
        <taxon>Pseudonocardia</taxon>
    </lineage>
</organism>
<dbReference type="InterPro" id="IPR017853">
    <property type="entry name" value="GH"/>
</dbReference>
<dbReference type="SUPFAM" id="SSF51445">
    <property type="entry name" value="(Trans)glycosidases"/>
    <property type="match status" value="1"/>
</dbReference>
<evidence type="ECO:0000313" key="2">
    <source>
        <dbReference type="EMBL" id="GEL27130.1"/>
    </source>
</evidence>
<evidence type="ECO:0000256" key="1">
    <source>
        <dbReference type="SAM" id="SignalP"/>
    </source>
</evidence>
<sequence>MPRSVVTAGLVGTAALLVAALTGCTSGPPPPVTASTSSPLPAGAVVTPYVDVSAPEPPIAAMSDAGAGNDVALAFGLATDGDCAPSWGGHVAADDPTLLAQLGPLRDRGGRITVATGGATGEYLENVCGSSADLADAYGALLDATSSTRLDVDIETDVDVDRVADALRTLQSSRDVDVSLTLQVSGAAQGLDSRAMSVARAVAAAGVRFEVNAMVMNFAYDGTWLQAMIDATHTVRTQVDAISPKPEGLAVTVMIGRNDTGPVTTLDDARALASALPGLGVHDVRLWSLTRDNGGCPGATEARWDCSGVDQPDFAFTKLFRDAASAPTATNGRNGS</sequence>
<gene>
    <name evidence="2" type="ORF">PSU4_60840</name>
</gene>
<dbReference type="Proteomes" id="UP000321685">
    <property type="component" value="Unassembled WGS sequence"/>
</dbReference>
<dbReference type="PANTHER" id="PTHR42976:SF1">
    <property type="entry name" value="GH18 DOMAIN-CONTAINING PROTEIN-RELATED"/>
    <property type="match status" value="1"/>
</dbReference>
<protein>
    <recommendedName>
        <fullName evidence="4">GH18 domain-containing protein</fullName>
    </recommendedName>
</protein>
<keyword evidence="1" id="KW-0732">Signal</keyword>
<keyword evidence="3" id="KW-1185">Reference proteome</keyword>
<dbReference type="PANTHER" id="PTHR42976">
    <property type="entry name" value="BIFUNCTIONAL CHITINASE/LYSOZYME-RELATED"/>
    <property type="match status" value="1"/>
</dbReference>
<evidence type="ECO:0000313" key="3">
    <source>
        <dbReference type="Proteomes" id="UP000321685"/>
    </source>
</evidence>
<dbReference type="InterPro" id="IPR052750">
    <property type="entry name" value="GH18_Chitinase"/>
</dbReference>
<proteinExistence type="predicted"/>
<comment type="caution">
    <text evidence="2">The sequence shown here is derived from an EMBL/GenBank/DDBJ whole genome shotgun (WGS) entry which is preliminary data.</text>
</comment>
<accession>A0A511DQM7</accession>
<feature type="signal peptide" evidence="1">
    <location>
        <begin position="1"/>
        <end position="19"/>
    </location>
</feature>
<evidence type="ECO:0008006" key="4">
    <source>
        <dbReference type="Google" id="ProtNLM"/>
    </source>
</evidence>
<dbReference type="AlphaFoldDB" id="A0A511DQM7"/>
<dbReference type="Gene3D" id="3.20.20.80">
    <property type="entry name" value="Glycosidases"/>
    <property type="match status" value="1"/>
</dbReference>
<name>A0A511DQM7_9PSEU</name>
<dbReference type="PROSITE" id="PS51257">
    <property type="entry name" value="PROKAR_LIPOPROTEIN"/>
    <property type="match status" value="1"/>
</dbReference>
<feature type="chain" id="PRO_5039187495" description="GH18 domain-containing protein" evidence="1">
    <location>
        <begin position="20"/>
        <end position="336"/>
    </location>
</feature>
<dbReference type="EMBL" id="BJVJ01000156">
    <property type="protein sequence ID" value="GEL27130.1"/>
    <property type="molecule type" value="Genomic_DNA"/>
</dbReference>
<reference evidence="2 3" key="1">
    <citation type="submission" date="2019-07" db="EMBL/GenBank/DDBJ databases">
        <title>Whole genome shotgun sequence of Pseudonocardia sulfidoxydans NBRC 16205.</title>
        <authorList>
            <person name="Hosoyama A."/>
            <person name="Uohara A."/>
            <person name="Ohji S."/>
            <person name="Ichikawa N."/>
        </authorList>
    </citation>
    <scope>NUCLEOTIDE SEQUENCE [LARGE SCALE GENOMIC DNA]</scope>
    <source>
        <strain evidence="2 3">NBRC 16205</strain>
    </source>
</reference>